<proteinExistence type="predicted"/>
<dbReference type="Proteomes" id="UP000314294">
    <property type="component" value="Unassembled WGS sequence"/>
</dbReference>
<evidence type="ECO:0000313" key="2">
    <source>
        <dbReference type="EMBL" id="TNN50103.1"/>
    </source>
</evidence>
<sequence>MEGLVTSTQKVLKFCTKDALQGTTSQSGHKNQGRRVGLRAQPLVPGPHALAALRYSPGAVAPTRRGDAQQQQHDALHQREHGDERNMMLLFN</sequence>
<reference evidence="2 3" key="1">
    <citation type="submission" date="2019-03" db="EMBL/GenBank/DDBJ databases">
        <title>First draft genome of Liparis tanakae, snailfish: a comprehensive survey of snailfish specific genes.</title>
        <authorList>
            <person name="Kim W."/>
            <person name="Song I."/>
            <person name="Jeong J.-H."/>
            <person name="Kim D."/>
            <person name="Kim S."/>
            <person name="Ryu S."/>
            <person name="Song J.Y."/>
            <person name="Lee S.K."/>
        </authorList>
    </citation>
    <scope>NUCLEOTIDE SEQUENCE [LARGE SCALE GENOMIC DNA]</scope>
    <source>
        <tissue evidence="2">Muscle</tissue>
    </source>
</reference>
<dbReference type="AlphaFoldDB" id="A0A4Z2GAX8"/>
<organism evidence="2 3">
    <name type="scientific">Liparis tanakae</name>
    <name type="common">Tanaka's snailfish</name>
    <dbReference type="NCBI Taxonomy" id="230148"/>
    <lineage>
        <taxon>Eukaryota</taxon>
        <taxon>Metazoa</taxon>
        <taxon>Chordata</taxon>
        <taxon>Craniata</taxon>
        <taxon>Vertebrata</taxon>
        <taxon>Euteleostomi</taxon>
        <taxon>Actinopterygii</taxon>
        <taxon>Neopterygii</taxon>
        <taxon>Teleostei</taxon>
        <taxon>Neoteleostei</taxon>
        <taxon>Acanthomorphata</taxon>
        <taxon>Eupercaria</taxon>
        <taxon>Perciformes</taxon>
        <taxon>Cottioidei</taxon>
        <taxon>Cottales</taxon>
        <taxon>Liparidae</taxon>
        <taxon>Liparis</taxon>
    </lineage>
</organism>
<keyword evidence="3" id="KW-1185">Reference proteome</keyword>
<dbReference type="EMBL" id="SRLO01000631">
    <property type="protein sequence ID" value="TNN50103.1"/>
    <property type="molecule type" value="Genomic_DNA"/>
</dbReference>
<name>A0A4Z2GAX8_9TELE</name>
<comment type="caution">
    <text evidence="2">The sequence shown here is derived from an EMBL/GenBank/DDBJ whole genome shotgun (WGS) entry which is preliminary data.</text>
</comment>
<evidence type="ECO:0000313" key="3">
    <source>
        <dbReference type="Proteomes" id="UP000314294"/>
    </source>
</evidence>
<evidence type="ECO:0000256" key="1">
    <source>
        <dbReference type="SAM" id="MobiDB-lite"/>
    </source>
</evidence>
<feature type="compositionally biased region" description="Basic and acidic residues" evidence="1">
    <location>
        <begin position="74"/>
        <end position="86"/>
    </location>
</feature>
<gene>
    <name evidence="2" type="ORF">EYF80_039709</name>
</gene>
<accession>A0A4Z2GAX8</accession>
<feature type="region of interest" description="Disordered" evidence="1">
    <location>
        <begin position="60"/>
        <end position="92"/>
    </location>
</feature>
<protein>
    <submittedName>
        <fullName evidence="2">Uncharacterized protein</fullName>
    </submittedName>
</protein>